<evidence type="ECO:0000256" key="1">
    <source>
        <dbReference type="ARBA" id="ARBA00010211"/>
    </source>
</evidence>
<dbReference type="InterPro" id="IPR011234">
    <property type="entry name" value="Fumarylacetoacetase-like_C"/>
</dbReference>
<evidence type="ECO:0000259" key="3">
    <source>
        <dbReference type="Pfam" id="PF01557"/>
    </source>
</evidence>
<dbReference type="AlphaFoldDB" id="A0A133KB46"/>
<dbReference type="GO" id="GO:0044281">
    <property type="term" value="P:small molecule metabolic process"/>
    <property type="evidence" value="ECO:0007669"/>
    <property type="project" value="UniProtKB-ARBA"/>
</dbReference>
<dbReference type="Pfam" id="PF01557">
    <property type="entry name" value="FAA_hydrolase"/>
    <property type="match status" value="1"/>
</dbReference>
<sequence length="90" mass="10385">MYRTVRTAGLSRSLDKWCERPANQIKLDYEVEIAVVIGKNGRRTPEEKAFEYIAGYPIYNDGSVRDWQQHTFQWGSGKNFERTGALGLGW</sequence>
<dbReference type="PATRIC" id="fig|1398.22.peg.3704"/>
<proteinExistence type="inferred from homology"/>
<dbReference type="Proteomes" id="UP000070376">
    <property type="component" value="Unassembled WGS sequence"/>
</dbReference>
<dbReference type="PANTHER" id="PTHR42796">
    <property type="entry name" value="FUMARYLACETOACETATE HYDROLASE DOMAIN-CONTAINING PROTEIN 2A-RELATED"/>
    <property type="match status" value="1"/>
</dbReference>
<feature type="domain" description="Fumarylacetoacetase-like C-terminal" evidence="3">
    <location>
        <begin position="20"/>
        <end position="87"/>
    </location>
</feature>
<evidence type="ECO:0000313" key="5">
    <source>
        <dbReference type="Proteomes" id="UP000070376"/>
    </source>
</evidence>
<dbReference type="GO" id="GO:0046872">
    <property type="term" value="F:metal ion binding"/>
    <property type="evidence" value="ECO:0007669"/>
    <property type="project" value="UniProtKB-KW"/>
</dbReference>
<dbReference type="InterPro" id="IPR051121">
    <property type="entry name" value="FAH"/>
</dbReference>
<gene>
    <name evidence="4" type="ORF">HMPREF3213_03698</name>
</gene>
<dbReference type="GO" id="GO:0003824">
    <property type="term" value="F:catalytic activity"/>
    <property type="evidence" value="ECO:0007669"/>
    <property type="project" value="InterPro"/>
</dbReference>
<dbReference type="EMBL" id="LRPN01000188">
    <property type="protein sequence ID" value="KWZ76796.1"/>
    <property type="molecule type" value="Genomic_DNA"/>
</dbReference>
<comment type="similarity">
    <text evidence="1">Belongs to the FAH family.</text>
</comment>
<dbReference type="SUPFAM" id="SSF56529">
    <property type="entry name" value="FAH"/>
    <property type="match status" value="1"/>
</dbReference>
<name>A0A133KB46_HEYCO</name>
<evidence type="ECO:0000256" key="2">
    <source>
        <dbReference type="ARBA" id="ARBA00022723"/>
    </source>
</evidence>
<accession>A0A133KB46</accession>
<keyword evidence="2" id="KW-0479">Metal-binding</keyword>
<evidence type="ECO:0000313" key="4">
    <source>
        <dbReference type="EMBL" id="KWZ76796.1"/>
    </source>
</evidence>
<reference evidence="5" key="1">
    <citation type="submission" date="2016-01" db="EMBL/GenBank/DDBJ databases">
        <authorList>
            <person name="Mitreva M."/>
            <person name="Pepin K.H."/>
            <person name="Mihindukulasuriya K.A."/>
            <person name="Fulton R."/>
            <person name="Fronick C."/>
            <person name="O'Laughlin M."/>
            <person name="Miner T."/>
            <person name="Herter B."/>
            <person name="Rosa B.A."/>
            <person name="Cordes M."/>
            <person name="Tomlinson C."/>
            <person name="Wollam A."/>
            <person name="Palsikar V.B."/>
            <person name="Mardis E.R."/>
            <person name="Wilson R.K."/>
        </authorList>
    </citation>
    <scope>NUCLEOTIDE SEQUENCE [LARGE SCALE GENOMIC DNA]</scope>
    <source>
        <strain evidence="5">GED7749B</strain>
    </source>
</reference>
<protein>
    <recommendedName>
        <fullName evidence="3">Fumarylacetoacetase-like C-terminal domain-containing protein</fullName>
    </recommendedName>
</protein>
<dbReference type="Gene3D" id="3.90.850.10">
    <property type="entry name" value="Fumarylacetoacetase-like, C-terminal domain"/>
    <property type="match status" value="1"/>
</dbReference>
<dbReference type="PANTHER" id="PTHR42796:SF4">
    <property type="entry name" value="FUMARYLACETOACETATE HYDROLASE DOMAIN-CONTAINING PROTEIN 2A"/>
    <property type="match status" value="1"/>
</dbReference>
<dbReference type="RefSeq" id="WP_196491394.1">
    <property type="nucleotide sequence ID" value="NZ_CP017888.1"/>
</dbReference>
<comment type="caution">
    <text evidence="4">The sequence shown here is derived from an EMBL/GenBank/DDBJ whole genome shotgun (WGS) entry which is preliminary data.</text>
</comment>
<dbReference type="InterPro" id="IPR036663">
    <property type="entry name" value="Fumarylacetoacetase_C_sf"/>
</dbReference>
<organism evidence="4 5">
    <name type="scientific">Heyndrickxia coagulans</name>
    <name type="common">Weizmannia coagulans</name>
    <dbReference type="NCBI Taxonomy" id="1398"/>
    <lineage>
        <taxon>Bacteria</taxon>
        <taxon>Bacillati</taxon>
        <taxon>Bacillota</taxon>
        <taxon>Bacilli</taxon>
        <taxon>Bacillales</taxon>
        <taxon>Bacillaceae</taxon>
        <taxon>Heyndrickxia</taxon>
    </lineage>
</organism>